<name>U4Q4N3_9HYPH</name>
<proteinExistence type="predicted"/>
<dbReference type="PATRIC" id="fig|424182.3.peg.1760"/>
<dbReference type="HOGENOM" id="CLU_2571470_0_0_5"/>
<dbReference type="EMBL" id="HG518322">
    <property type="protein sequence ID" value="CDI08670.1"/>
    <property type="molecule type" value="Genomic_DNA"/>
</dbReference>
<dbReference type="Proteomes" id="UP000016944">
    <property type="component" value="Chromosome I"/>
</dbReference>
<dbReference type="KEGG" id="rir:BN877_I1773"/>
<accession>U4Q4N3</accession>
<dbReference type="RefSeq" id="WP_022556333.1">
    <property type="nucleotide sequence ID" value="NC_022535.1"/>
</dbReference>
<gene>
    <name evidence="1" type="ORF">BN877_I1773</name>
</gene>
<evidence type="ECO:0000313" key="1">
    <source>
        <dbReference type="EMBL" id="CDI08670.1"/>
    </source>
</evidence>
<reference evidence="1 2" key="1">
    <citation type="journal article" date="2013" name="Genome Announc.">
        <title>Complete Genome Sequence of the Sesbania Symbiont and Rice Growth-Promoting Endophyte Rhizobium sp. Strain IRBG74.</title>
        <authorList>
            <person name="Crook M.B."/>
            <person name="Mitra S."/>
            <person name="Ane J.M."/>
            <person name="Sadowsky M.J."/>
            <person name="Gyaneshwar P."/>
        </authorList>
    </citation>
    <scope>NUCLEOTIDE SEQUENCE [LARGE SCALE GENOMIC DNA]</scope>
    <source>
        <strain evidence="1 2">IRBG74</strain>
    </source>
</reference>
<protein>
    <submittedName>
        <fullName evidence="1">Uncharacterized protein</fullName>
    </submittedName>
</protein>
<dbReference type="AlphaFoldDB" id="U4Q4N3"/>
<organism evidence="1 2">
    <name type="scientific">Agrobacterium pusense</name>
    <dbReference type="NCBI Taxonomy" id="648995"/>
    <lineage>
        <taxon>Bacteria</taxon>
        <taxon>Pseudomonadati</taxon>
        <taxon>Pseudomonadota</taxon>
        <taxon>Alphaproteobacteria</taxon>
        <taxon>Hyphomicrobiales</taxon>
        <taxon>Rhizobiaceae</taxon>
        <taxon>Rhizobium/Agrobacterium group</taxon>
        <taxon>Agrobacterium</taxon>
    </lineage>
</organism>
<sequence>MKRSNRKIGTRRLQGKFTPKKAHTFCMKRVREIELLLQEIASTYNDVDQTVVSECDAMRDEAFAALGRTLDEALEEGRTYD</sequence>
<evidence type="ECO:0000313" key="2">
    <source>
        <dbReference type="Proteomes" id="UP000016944"/>
    </source>
</evidence>